<dbReference type="EMBL" id="FMUS01000003">
    <property type="protein sequence ID" value="SCY07407.1"/>
    <property type="molecule type" value="Genomic_DNA"/>
</dbReference>
<evidence type="ECO:0000256" key="1">
    <source>
        <dbReference type="ARBA" id="ARBA00007689"/>
    </source>
</evidence>
<comment type="similarity">
    <text evidence="1">Belongs to the YciI family.</text>
</comment>
<dbReference type="InterPro" id="IPR011008">
    <property type="entry name" value="Dimeric_a/b-barrel"/>
</dbReference>
<feature type="domain" description="YCII-related" evidence="2">
    <location>
        <begin position="1"/>
        <end position="89"/>
    </location>
</feature>
<dbReference type="SUPFAM" id="SSF54909">
    <property type="entry name" value="Dimeric alpha+beta barrel"/>
    <property type="match status" value="1"/>
</dbReference>
<dbReference type="OrthoDB" id="9797014at2"/>
<dbReference type="STRING" id="1120976.SAMN03080606_00808"/>
<sequence length="101" mass="11938">MQFIITAYDGKDEKALERRLAARDEHLKLVEKLFEEKKYLYGAAILDENEKMIGSCVVVDFPTRQDVEEYIEMEPYVRGNVWQKIEIKSCKVAPIFMQLYK</sequence>
<keyword evidence="4" id="KW-1185">Reference proteome</keyword>
<reference evidence="3 4" key="1">
    <citation type="submission" date="2016-10" db="EMBL/GenBank/DDBJ databases">
        <authorList>
            <person name="de Groot N.N."/>
        </authorList>
    </citation>
    <scope>NUCLEOTIDE SEQUENCE [LARGE SCALE GENOMIC DNA]</scope>
    <source>
        <strain evidence="3 4">DSM 18978</strain>
    </source>
</reference>
<dbReference type="Pfam" id="PF03795">
    <property type="entry name" value="YCII"/>
    <property type="match status" value="1"/>
</dbReference>
<evidence type="ECO:0000313" key="4">
    <source>
        <dbReference type="Proteomes" id="UP000198636"/>
    </source>
</evidence>
<proteinExistence type="inferred from homology"/>
<dbReference type="Gene3D" id="3.30.70.1060">
    <property type="entry name" value="Dimeric alpha+beta barrel"/>
    <property type="match status" value="1"/>
</dbReference>
<dbReference type="InterPro" id="IPR051807">
    <property type="entry name" value="Sec-metab_biosynth-assoc"/>
</dbReference>
<gene>
    <name evidence="3" type="ORF">SAMN03080606_00808</name>
</gene>
<evidence type="ECO:0000313" key="3">
    <source>
        <dbReference type="EMBL" id="SCY07407.1"/>
    </source>
</evidence>
<dbReference type="AlphaFoldDB" id="A0A1G5CYP6"/>
<name>A0A1G5CYP6_9FIRM</name>
<dbReference type="InterPro" id="IPR005545">
    <property type="entry name" value="YCII"/>
</dbReference>
<protein>
    <recommendedName>
        <fullName evidence="2">YCII-related domain-containing protein</fullName>
    </recommendedName>
</protein>
<dbReference type="Proteomes" id="UP000198636">
    <property type="component" value="Unassembled WGS sequence"/>
</dbReference>
<dbReference type="RefSeq" id="WP_091540227.1">
    <property type="nucleotide sequence ID" value="NZ_FMUS01000003.1"/>
</dbReference>
<accession>A0A1G5CYP6</accession>
<organism evidence="3 4">
    <name type="scientific">Alkaliphilus peptidifermentans DSM 18978</name>
    <dbReference type="NCBI Taxonomy" id="1120976"/>
    <lineage>
        <taxon>Bacteria</taxon>
        <taxon>Bacillati</taxon>
        <taxon>Bacillota</taxon>
        <taxon>Clostridia</taxon>
        <taxon>Peptostreptococcales</taxon>
        <taxon>Natronincolaceae</taxon>
        <taxon>Alkaliphilus</taxon>
    </lineage>
</organism>
<dbReference type="PANTHER" id="PTHR33606:SF3">
    <property type="entry name" value="PROTEIN YCII"/>
    <property type="match status" value="1"/>
</dbReference>
<evidence type="ECO:0000259" key="2">
    <source>
        <dbReference type="Pfam" id="PF03795"/>
    </source>
</evidence>
<dbReference type="PANTHER" id="PTHR33606">
    <property type="entry name" value="PROTEIN YCII"/>
    <property type="match status" value="1"/>
</dbReference>